<dbReference type="EMBL" id="JASSZA010000019">
    <property type="protein sequence ID" value="KAK2088428.1"/>
    <property type="molecule type" value="Genomic_DNA"/>
</dbReference>
<reference evidence="2 3" key="1">
    <citation type="submission" date="2023-05" db="EMBL/GenBank/DDBJ databases">
        <title>B98-5 Cell Line De Novo Hybrid Assembly: An Optical Mapping Approach.</title>
        <authorList>
            <person name="Kananen K."/>
            <person name="Auerbach J.A."/>
            <person name="Kautto E."/>
            <person name="Blachly J.S."/>
        </authorList>
    </citation>
    <scope>NUCLEOTIDE SEQUENCE [LARGE SCALE GENOMIC DNA]</scope>
    <source>
        <strain evidence="2">B95-8</strain>
        <tissue evidence="2">Cell line</tissue>
    </source>
</reference>
<proteinExistence type="predicted"/>
<dbReference type="Proteomes" id="UP001266305">
    <property type="component" value="Unassembled WGS sequence"/>
</dbReference>
<name>A0ABQ9TUF9_SAGOE</name>
<evidence type="ECO:0000256" key="1">
    <source>
        <dbReference type="SAM" id="MobiDB-lite"/>
    </source>
</evidence>
<keyword evidence="3" id="KW-1185">Reference proteome</keyword>
<protein>
    <submittedName>
        <fullName evidence="2">Uncharacterized protein</fullName>
    </submittedName>
</protein>
<comment type="caution">
    <text evidence="2">The sequence shown here is derived from an EMBL/GenBank/DDBJ whole genome shotgun (WGS) entry which is preliminary data.</text>
</comment>
<feature type="compositionally biased region" description="Polar residues" evidence="1">
    <location>
        <begin position="34"/>
        <end position="61"/>
    </location>
</feature>
<evidence type="ECO:0000313" key="3">
    <source>
        <dbReference type="Proteomes" id="UP001266305"/>
    </source>
</evidence>
<gene>
    <name evidence="2" type="ORF">P7K49_034335</name>
</gene>
<feature type="region of interest" description="Disordered" evidence="1">
    <location>
        <begin position="1"/>
        <end position="64"/>
    </location>
</feature>
<accession>A0ABQ9TUF9</accession>
<organism evidence="2 3">
    <name type="scientific">Saguinus oedipus</name>
    <name type="common">Cotton-top tamarin</name>
    <name type="synonym">Oedipomidas oedipus</name>
    <dbReference type="NCBI Taxonomy" id="9490"/>
    <lineage>
        <taxon>Eukaryota</taxon>
        <taxon>Metazoa</taxon>
        <taxon>Chordata</taxon>
        <taxon>Craniata</taxon>
        <taxon>Vertebrata</taxon>
        <taxon>Euteleostomi</taxon>
        <taxon>Mammalia</taxon>
        <taxon>Eutheria</taxon>
        <taxon>Euarchontoglires</taxon>
        <taxon>Primates</taxon>
        <taxon>Haplorrhini</taxon>
        <taxon>Platyrrhini</taxon>
        <taxon>Cebidae</taxon>
        <taxon>Callitrichinae</taxon>
        <taxon>Saguinus</taxon>
    </lineage>
</organism>
<sequence length="89" mass="9534">MLQAGPAGTGKGGALRWARPDAGAHRTSRPHSPYPSQRSQNTPMDSKSVSPTSSGTRTTDCYIQYQDMSVPEMARALEQPTPGTTSQEL</sequence>
<evidence type="ECO:0000313" key="2">
    <source>
        <dbReference type="EMBL" id="KAK2088428.1"/>
    </source>
</evidence>